<dbReference type="CDD" id="cd00161">
    <property type="entry name" value="beta-trefoil_Ricin-like"/>
    <property type="match status" value="1"/>
</dbReference>
<feature type="compositionally biased region" description="Pro residues" evidence="1">
    <location>
        <begin position="952"/>
        <end position="961"/>
    </location>
</feature>
<dbReference type="SUPFAM" id="SSF50370">
    <property type="entry name" value="Ricin B-like lectins"/>
    <property type="match status" value="1"/>
</dbReference>
<dbReference type="InterPro" id="IPR011050">
    <property type="entry name" value="Pectin_lyase_fold/virulence"/>
</dbReference>
<accession>A0ABN1XU47</accession>
<proteinExistence type="predicted"/>
<dbReference type="InterPro" id="IPR036691">
    <property type="entry name" value="Endo/exonu/phosph_ase_sf"/>
</dbReference>
<dbReference type="Gene3D" id="3.60.10.10">
    <property type="entry name" value="Endonuclease/exonuclease/phosphatase"/>
    <property type="match status" value="1"/>
</dbReference>
<dbReference type="Gene3D" id="2.160.20.10">
    <property type="entry name" value="Single-stranded right-handed beta-helix, Pectin lyase-like"/>
    <property type="match status" value="1"/>
</dbReference>
<dbReference type="InterPro" id="IPR005135">
    <property type="entry name" value="Endo/exonuclease/phosphatase"/>
</dbReference>
<dbReference type="EMBL" id="BAAAKJ010000096">
    <property type="protein sequence ID" value="GAA1390338.1"/>
    <property type="molecule type" value="Genomic_DNA"/>
</dbReference>
<dbReference type="InterPro" id="IPR012334">
    <property type="entry name" value="Pectin_lyas_fold"/>
</dbReference>
<evidence type="ECO:0000256" key="2">
    <source>
        <dbReference type="SAM" id="SignalP"/>
    </source>
</evidence>
<comment type="caution">
    <text evidence="4">The sequence shown here is derived from an EMBL/GenBank/DDBJ whole genome shotgun (WGS) entry which is preliminary data.</text>
</comment>
<feature type="signal peptide" evidence="2">
    <location>
        <begin position="1"/>
        <end position="26"/>
    </location>
</feature>
<dbReference type="Proteomes" id="UP001499863">
    <property type="component" value="Unassembled WGS sequence"/>
</dbReference>
<keyword evidence="2" id="KW-0732">Signal</keyword>
<evidence type="ECO:0000256" key="1">
    <source>
        <dbReference type="SAM" id="MobiDB-lite"/>
    </source>
</evidence>
<organism evidence="4 5">
    <name type="scientific">Kitasatospora putterlickiae</name>
    <dbReference type="NCBI Taxonomy" id="221725"/>
    <lineage>
        <taxon>Bacteria</taxon>
        <taxon>Bacillati</taxon>
        <taxon>Actinomycetota</taxon>
        <taxon>Actinomycetes</taxon>
        <taxon>Kitasatosporales</taxon>
        <taxon>Streptomycetaceae</taxon>
        <taxon>Kitasatospora</taxon>
    </lineage>
</organism>
<protein>
    <recommendedName>
        <fullName evidence="3">Endonuclease/exonuclease/phosphatase domain-containing protein</fullName>
    </recommendedName>
</protein>
<dbReference type="PROSITE" id="PS50231">
    <property type="entry name" value="RICIN_B_LECTIN"/>
    <property type="match status" value="1"/>
</dbReference>
<feature type="compositionally biased region" description="Low complexity" evidence="1">
    <location>
        <begin position="975"/>
        <end position="991"/>
    </location>
</feature>
<evidence type="ECO:0000313" key="5">
    <source>
        <dbReference type="Proteomes" id="UP001499863"/>
    </source>
</evidence>
<gene>
    <name evidence="4" type="ORF">GCM10009639_18930</name>
</gene>
<keyword evidence="5" id="KW-1185">Reference proteome</keyword>
<dbReference type="SUPFAM" id="SSF51126">
    <property type="entry name" value="Pectin lyase-like"/>
    <property type="match status" value="1"/>
</dbReference>
<dbReference type="SUPFAM" id="SSF56219">
    <property type="entry name" value="DNase I-like"/>
    <property type="match status" value="1"/>
</dbReference>
<evidence type="ECO:0000313" key="4">
    <source>
        <dbReference type="EMBL" id="GAA1390338.1"/>
    </source>
</evidence>
<dbReference type="RefSeq" id="WP_344331296.1">
    <property type="nucleotide sequence ID" value="NZ_BAAAKJ010000096.1"/>
</dbReference>
<evidence type="ECO:0000259" key="3">
    <source>
        <dbReference type="Pfam" id="PF03372"/>
    </source>
</evidence>
<feature type="region of interest" description="Disordered" evidence="1">
    <location>
        <begin position="949"/>
        <end position="1010"/>
    </location>
</feature>
<sequence>MKHLRPAAALLAALVIPFAAPELATAAPVPAPPALTAPAAAEASAASAEDPDLSYANRAAPPIGMPDWSRVGYRGGQDLPRGESALTEDAACRISPQKLATTYGVRADDGADDTAGLQRAIDDIRNQCSPRADFNRLSLIDLPAGRVDLSRQVYVDADFLTLRGKGSGPGGTRLVFRPDLSTRYDTVVNGRWDQDNMVAGTGSDVGTGGWMWPGRGMFRVQTREVAARYQDDWEAASTVPMRKDIFEGSVNQHWVSGLKLAAQDGDPGYSARQGSSVVRLDAKVDMKKFRTGGYVWVGAANSKNFYAQQGITDPSMIEALHMRQQMFQVLRVDATAKTVTLDRPLEWDLPVNSESDGSPPINGNGTPYASKITPLKAVEGVGFEDFAFTQDMNGLPKIGGQETYRLTPEEAVHNYGNLAPEYAMHGIVFKWAANSWARGLKAEMTGSHPIVTENALNLQIERNTFDGAWNKGKGGNGYLRGSRVWNSLWAHNVSRNLRHFTFQWSASGNVAFRNDLDSDLNLHGGWEHNNLFEQNTLRIPYEHRSGSCSANCGGEGGEMDDGTWYPIWWAAGPKAGKWSGSSGPQNVFYNNTMLKQSTPGGPFEPYGPYGNRAGTAFQFGSDSQEPDRFRPLGQGGQAIADWTGRETLDYSGQGVVPLDVGKRHSLFLRYTGGELDPRASDERRVVTWNMRGRYITDSNNGSDKWRTSLEEIAANQRPDVILLQEVGGPPFPLGINAERVETTQTTYQRRNSAGEVIEAPPIREYRRTLNGVEGYLYWLQTDTMTNGRVGQTNLAIWSRERARAVQEGDRPGTETFFVVPSPGSDTSRPAFGVRIGDTIYFTVHMDTSGGANATRLLNAIRTRTRTQLAATAVFGDFNTNLRGLSLQMQNLYQISGSTQHTYPVNGTQPPAHYDYGALDHISTPRLYFHEATRVDAVRTSDHYPVLFRISPDPAPPLPLPEAEPKKAKPTGARTARSAKSSYSPYPSTKPGSGPGSGGRRLGTRPVDRGNRDMETLVLEPAADHPDQFRILHRMTRTYLSQEFGLLNTPAVLLPNGGEGLTQIWSVIDMGDGTWVVLNAETSQVLAVADGPDGEEVMLRDFDEEDAAQRWFFQDPETEALDVDELLRQDDDPQDLVVGVPTGAGLPLDLVVDGHGAREQFTTVSAGRIGEDHCYYLINNGRYVTTSASDPYPLDNALLTMETFRPDHPGYLWCTETPDRHATTGVPLIQRNSTGQRLFLTSRGNARGLAVTESPAAADLWTWKEVPQ</sequence>
<feature type="domain" description="Endonuclease/exonuclease/phosphatase" evidence="3">
    <location>
        <begin position="686"/>
        <end position="921"/>
    </location>
</feature>
<reference evidence="4 5" key="1">
    <citation type="journal article" date="2019" name="Int. J. Syst. Evol. Microbiol.">
        <title>The Global Catalogue of Microorganisms (GCM) 10K type strain sequencing project: providing services to taxonomists for standard genome sequencing and annotation.</title>
        <authorList>
            <consortium name="The Broad Institute Genomics Platform"/>
            <consortium name="The Broad Institute Genome Sequencing Center for Infectious Disease"/>
            <person name="Wu L."/>
            <person name="Ma J."/>
        </authorList>
    </citation>
    <scope>NUCLEOTIDE SEQUENCE [LARGE SCALE GENOMIC DNA]</scope>
    <source>
        <strain evidence="4 5">JCM 12393</strain>
    </source>
</reference>
<feature type="chain" id="PRO_5046060191" description="Endonuclease/exonuclease/phosphatase domain-containing protein" evidence="2">
    <location>
        <begin position="27"/>
        <end position="1267"/>
    </location>
</feature>
<dbReference type="InterPro" id="IPR035992">
    <property type="entry name" value="Ricin_B-like_lectins"/>
</dbReference>
<name>A0ABN1XU47_9ACTN</name>
<feature type="region of interest" description="Disordered" evidence="1">
    <location>
        <begin position="66"/>
        <end position="88"/>
    </location>
</feature>
<dbReference type="Pfam" id="PF03372">
    <property type="entry name" value="Exo_endo_phos"/>
    <property type="match status" value="1"/>
</dbReference>